<feature type="compositionally biased region" description="Basic residues" evidence="1">
    <location>
        <begin position="144"/>
        <end position="164"/>
    </location>
</feature>
<dbReference type="GeneID" id="20228029"/>
<evidence type="ECO:0000313" key="2">
    <source>
        <dbReference type="EMBL" id="EGB10664.1"/>
    </source>
</evidence>
<feature type="non-terminal residue" evidence="2">
    <location>
        <position position="1"/>
    </location>
</feature>
<keyword evidence="3" id="KW-1185">Reference proteome</keyword>
<dbReference type="EMBL" id="GL833123">
    <property type="protein sequence ID" value="EGB10664.1"/>
    <property type="molecule type" value="Genomic_DNA"/>
</dbReference>
<feature type="compositionally biased region" description="Basic residues" evidence="1">
    <location>
        <begin position="537"/>
        <end position="566"/>
    </location>
</feature>
<feature type="compositionally biased region" description="Basic residues" evidence="1">
    <location>
        <begin position="472"/>
        <end position="486"/>
    </location>
</feature>
<dbReference type="Proteomes" id="UP000002729">
    <property type="component" value="Unassembled WGS sequence"/>
</dbReference>
<evidence type="ECO:0000256" key="1">
    <source>
        <dbReference type="SAM" id="MobiDB-lite"/>
    </source>
</evidence>
<feature type="compositionally biased region" description="Gly residues" evidence="1">
    <location>
        <begin position="403"/>
        <end position="414"/>
    </location>
</feature>
<sequence>GDHGRGAHGRPRRRERRLDHRVPRFERVPRDGLRHAPRGRVHGRRPPAPGLPRALQPRRHAADARGEIGPHGGGDDAVGPGRGPGVAHARDGPEPSAGRVPLRPRAGQEKGDSSSLQHEPRGSGRVLPPARRVDHAAQQPGPLRRVHGRAHAGRALPRHPRARGRGSGEPGPGPGQHARAVGRVAGEPERAGLPRVAGREPLRARLPGPLLPGRGREAAQRGQRGRAQRDSGLPLRGAPRRRLRGVHRLDAARPRGAAAAPGRHARARGPRPRGARAAGGRRRRRPPPRARLPHVGAGPRRRVADVAPGAAAGAPRAAAGRARRAAPQGARARGRGGPLHDRALPPRRLLPALGLPVHGHGRLPRGGGGAPGDADGGREGAAEVPAAQGLHAGPPQEPRPHGPGFGGDAGGPGALPGRPRLRAGDERGPGAGARGADAGQRRAPRGLRPAAGGPRAHGARRRRAPRLVERRHVARRGQVRALRRAPGRAAALGARRAREPPAPRHAPHVVGAASRRRRRAAPRQRPRHHAGAAAPRAARRRRRPRRGVGPVRRRLRVRRRRGRARRAAPAARGARRARGDPGGRAREPLLEPRQPRRAPRRAAGAAVAQGARRRAPRRRKRRRRGAGPAARPRGPRRGAARGARRGPRRGLRRGGAGPRVPRLRRQVPRVAAAPGARRDPRGPRLRPPHAPPHLLRPRPRPRPPRRAEQGAGLSVGVERRRLEKRQCEAEDRLPRATRGEACGK</sequence>
<proteinExistence type="predicted"/>
<evidence type="ECO:0000313" key="3">
    <source>
        <dbReference type="Proteomes" id="UP000002729"/>
    </source>
</evidence>
<feature type="compositionally biased region" description="Basic residues" evidence="1">
    <location>
        <begin position="514"/>
        <end position="530"/>
    </location>
</feature>
<feature type="compositionally biased region" description="Basic and acidic residues" evidence="1">
    <location>
        <begin position="577"/>
        <end position="594"/>
    </location>
</feature>
<feature type="compositionally biased region" description="Low complexity" evidence="1">
    <location>
        <begin position="601"/>
        <end position="610"/>
    </location>
</feature>
<feature type="compositionally biased region" description="Basic residues" evidence="1">
    <location>
        <begin position="633"/>
        <end position="652"/>
    </location>
</feature>
<feature type="compositionally biased region" description="Basic and acidic residues" evidence="1">
    <location>
        <begin position="16"/>
        <end position="34"/>
    </location>
</feature>
<organism evidence="3">
    <name type="scientific">Aureococcus anophagefferens</name>
    <name type="common">Harmful bloom alga</name>
    <dbReference type="NCBI Taxonomy" id="44056"/>
    <lineage>
        <taxon>Eukaryota</taxon>
        <taxon>Sar</taxon>
        <taxon>Stramenopiles</taxon>
        <taxon>Ochrophyta</taxon>
        <taxon>Pelagophyceae</taxon>
        <taxon>Pelagomonadales</taxon>
        <taxon>Pelagomonadaceae</taxon>
        <taxon>Aureococcus</taxon>
    </lineage>
</organism>
<feature type="compositionally biased region" description="Basic residues" evidence="1">
    <location>
        <begin position="1"/>
        <end position="15"/>
    </location>
</feature>
<dbReference type="AlphaFoldDB" id="F0Y296"/>
<dbReference type="InParanoid" id="F0Y296"/>
<protein>
    <submittedName>
        <fullName evidence="2">Uncharacterized protein</fullName>
    </submittedName>
</protein>
<accession>F0Y296</accession>
<feature type="compositionally biased region" description="Basic residues" evidence="1">
    <location>
        <begin position="611"/>
        <end position="625"/>
    </location>
</feature>
<dbReference type="OMA" id="RACQHER"/>
<feature type="compositionally biased region" description="Basic residues" evidence="1">
    <location>
        <begin position="263"/>
        <end position="292"/>
    </location>
</feature>
<feature type="compositionally biased region" description="Basic residues" evidence="1">
    <location>
        <begin position="695"/>
        <end position="704"/>
    </location>
</feature>
<feature type="region of interest" description="Disordered" evidence="1">
    <location>
        <begin position="1"/>
        <end position="744"/>
    </location>
</feature>
<feature type="compositionally biased region" description="Low complexity" evidence="1">
    <location>
        <begin position="346"/>
        <end position="358"/>
    </location>
</feature>
<dbReference type="KEGG" id="aaf:AURANDRAFT_71001"/>
<reference evidence="2 3" key="1">
    <citation type="journal article" date="2011" name="Proc. Natl. Acad. Sci. U.S.A.">
        <title>Niche of harmful alga Aureococcus anophagefferens revealed through ecogenomics.</title>
        <authorList>
            <person name="Gobler C.J."/>
            <person name="Berry D.L."/>
            <person name="Dyhrman S.T."/>
            <person name="Wilhelm S.W."/>
            <person name="Salamov A."/>
            <person name="Lobanov A.V."/>
            <person name="Zhang Y."/>
            <person name="Collier J.L."/>
            <person name="Wurch L.L."/>
            <person name="Kustka A.B."/>
            <person name="Dill B.D."/>
            <person name="Shah M."/>
            <person name="VerBerkmoes N.C."/>
            <person name="Kuo A."/>
            <person name="Terry A."/>
            <person name="Pangilinan J."/>
            <person name="Lindquist E.A."/>
            <person name="Lucas S."/>
            <person name="Paulsen I.T."/>
            <person name="Hattenrath-Lehmann T.K."/>
            <person name="Talmage S.C."/>
            <person name="Walker E.A."/>
            <person name="Koch F."/>
            <person name="Burson A.M."/>
            <person name="Marcoval M.A."/>
            <person name="Tang Y.Z."/>
            <person name="Lecleir G.R."/>
            <person name="Coyne K.J."/>
            <person name="Berg G.M."/>
            <person name="Bertrand E.M."/>
            <person name="Saito M.A."/>
            <person name="Gladyshev V.N."/>
            <person name="Grigoriev I.V."/>
        </authorList>
    </citation>
    <scope>NUCLEOTIDE SEQUENCE [LARGE SCALE GENOMIC DNA]</scope>
    <source>
        <strain evidence="3">CCMP 1984</strain>
    </source>
</reference>
<feature type="compositionally biased region" description="Gly residues" evidence="1">
    <location>
        <begin position="69"/>
        <end position="84"/>
    </location>
</feature>
<gene>
    <name evidence="2" type="ORF">AURANDRAFT_71001</name>
</gene>
<feature type="compositionally biased region" description="Low complexity" evidence="1">
    <location>
        <begin position="446"/>
        <end position="456"/>
    </location>
</feature>
<dbReference type="RefSeq" id="XP_009034260.1">
    <property type="nucleotide sequence ID" value="XM_009036012.1"/>
</dbReference>
<feature type="compositionally biased region" description="Basic and acidic residues" evidence="1">
    <location>
        <begin position="186"/>
        <end position="203"/>
    </location>
</feature>
<feature type="non-terminal residue" evidence="2">
    <location>
        <position position="744"/>
    </location>
</feature>
<name>F0Y296_AURAN</name>
<feature type="compositionally biased region" description="Low complexity" evidence="1">
    <location>
        <begin position="305"/>
        <end position="331"/>
    </location>
</feature>
<feature type="compositionally biased region" description="Basic and acidic residues" evidence="1">
    <location>
        <begin position="717"/>
        <end position="744"/>
    </location>
</feature>
<feature type="compositionally biased region" description="Low complexity" evidence="1">
    <location>
        <begin position="204"/>
        <end position="213"/>
    </location>
</feature>
<feature type="compositionally biased region" description="Basic and acidic residues" evidence="1">
    <location>
        <begin position="106"/>
        <end position="122"/>
    </location>
</feature>
<feature type="compositionally biased region" description="Basic residues" evidence="1">
    <location>
        <begin position="35"/>
        <end position="45"/>
    </location>
</feature>